<sequence length="75" mass="8569">MNTISVEFSLTWRLNVHDEAKSHLHLKWPFLSSYHEASSVMQRLISVHTHGGTKHSAVGKQGFNTNQPHYLTRSV</sequence>
<comment type="caution">
    <text evidence="2">The sequence shown here is derived from an EMBL/GenBank/DDBJ whole genome shotgun (WGS) entry which is preliminary data.</text>
</comment>
<protein>
    <submittedName>
        <fullName evidence="2">Uncharacterized protein</fullName>
    </submittedName>
</protein>
<accession>A0ABD3SDP6</accession>
<dbReference type="AlphaFoldDB" id="A0ABD3SDP6"/>
<proteinExistence type="predicted"/>
<reference evidence="2 3" key="1">
    <citation type="submission" date="2024-10" db="EMBL/GenBank/DDBJ databases">
        <title>Updated reference genomes for cyclostephanoid diatoms.</title>
        <authorList>
            <person name="Roberts W.R."/>
            <person name="Alverson A.J."/>
        </authorList>
    </citation>
    <scope>NUCLEOTIDE SEQUENCE [LARGE SCALE GENOMIC DNA]</scope>
    <source>
        <strain evidence="2 3">AJA228-03</strain>
    </source>
</reference>
<name>A0ABD3SDP6_9STRA</name>
<feature type="compositionally biased region" description="Polar residues" evidence="1">
    <location>
        <begin position="62"/>
        <end position="75"/>
    </location>
</feature>
<feature type="region of interest" description="Disordered" evidence="1">
    <location>
        <begin position="53"/>
        <end position="75"/>
    </location>
</feature>
<organism evidence="2 3">
    <name type="scientific">Cyclostephanos tholiformis</name>
    <dbReference type="NCBI Taxonomy" id="382380"/>
    <lineage>
        <taxon>Eukaryota</taxon>
        <taxon>Sar</taxon>
        <taxon>Stramenopiles</taxon>
        <taxon>Ochrophyta</taxon>
        <taxon>Bacillariophyta</taxon>
        <taxon>Coscinodiscophyceae</taxon>
        <taxon>Thalassiosirophycidae</taxon>
        <taxon>Stephanodiscales</taxon>
        <taxon>Stephanodiscaceae</taxon>
        <taxon>Cyclostephanos</taxon>
    </lineage>
</organism>
<dbReference type="Proteomes" id="UP001530377">
    <property type="component" value="Unassembled WGS sequence"/>
</dbReference>
<gene>
    <name evidence="2" type="ORF">ACHAXA_001970</name>
</gene>
<dbReference type="EMBL" id="JALLPB020000063">
    <property type="protein sequence ID" value="KAL3822505.1"/>
    <property type="molecule type" value="Genomic_DNA"/>
</dbReference>
<evidence type="ECO:0000313" key="3">
    <source>
        <dbReference type="Proteomes" id="UP001530377"/>
    </source>
</evidence>
<evidence type="ECO:0000256" key="1">
    <source>
        <dbReference type="SAM" id="MobiDB-lite"/>
    </source>
</evidence>
<keyword evidence="3" id="KW-1185">Reference proteome</keyword>
<evidence type="ECO:0000313" key="2">
    <source>
        <dbReference type="EMBL" id="KAL3822505.1"/>
    </source>
</evidence>